<protein>
    <submittedName>
        <fullName evidence="1">Uncharacterized protein</fullName>
    </submittedName>
</protein>
<gene>
    <name evidence="1" type="ORF">HPB47_011174</name>
</gene>
<keyword evidence="2" id="KW-1185">Reference proteome</keyword>
<dbReference type="EMBL" id="JABSTQ010011412">
    <property type="protein sequence ID" value="KAG0411692.1"/>
    <property type="molecule type" value="Genomic_DNA"/>
</dbReference>
<organism evidence="1 2">
    <name type="scientific">Ixodes persulcatus</name>
    <name type="common">Taiga tick</name>
    <dbReference type="NCBI Taxonomy" id="34615"/>
    <lineage>
        <taxon>Eukaryota</taxon>
        <taxon>Metazoa</taxon>
        <taxon>Ecdysozoa</taxon>
        <taxon>Arthropoda</taxon>
        <taxon>Chelicerata</taxon>
        <taxon>Arachnida</taxon>
        <taxon>Acari</taxon>
        <taxon>Parasitiformes</taxon>
        <taxon>Ixodida</taxon>
        <taxon>Ixodoidea</taxon>
        <taxon>Ixodidae</taxon>
        <taxon>Ixodinae</taxon>
        <taxon>Ixodes</taxon>
    </lineage>
</organism>
<evidence type="ECO:0000313" key="2">
    <source>
        <dbReference type="Proteomes" id="UP000805193"/>
    </source>
</evidence>
<proteinExistence type="predicted"/>
<accession>A0AC60NX46</accession>
<comment type="caution">
    <text evidence="1">The sequence shown here is derived from an EMBL/GenBank/DDBJ whole genome shotgun (WGS) entry which is preliminary data.</text>
</comment>
<reference evidence="1 2" key="1">
    <citation type="journal article" date="2020" name="Cell">
        <title>Large-Scale Comparative Analyses of Tick Genomes Elucidate Their Genetic Diversity and Vector Capacities.</title>
        <authorList>
            <consortium name="Tick Genome and Microbiome Consortium (TIGMIC)"/>
            <person name="Jia N."/>
            <person name="Wang J."/>
            <person name="Shi W."/>
            <person name="Du L."/>
            <person name="Sun Y."/>
            <person name="Zhan W."/>
            <person name="Jiang J.F."/>
            <person name="Wang Q."/>
            <person name="Zhang B."/>
            <person name="Ji P."/>
            <person name="Bell-Sakyi L."/>
            <person name="Cui X.M."/>
            <person name="Yuan T.T."/>
            <person name="Jiang B.G."/>
            <person name="Yang W.F."/>
            <person name="Lam T.T."/>
            <person name="Chang Q.C."/>
            <person name="Ding S.J."/>
            <person name="Wang X.J."/>
            <person name="Zhu J.G."/>
            <person name="Ruan X.D."/>
            <person name="Zhao L."/>
            <person name="Wei J.T."/>
            <person name="Ye R.Z."/>
            <person name="Que T.C."/>
            <person name="Du C.H."/>
            <person name="Zhou Y.H."/>
            <person name="Cheng J.X."/>
            <person name="Dai P.F."/>
            <person name="Guo W.B."/>
            <person name="Han X.H."/>
            <person name="Huang E.J."/>
            <person name="Li L.F."/>
            <person name="Wei W."/>
            <person name="Gao Y.C."/>
            <person name="Liu J.Z."/>
            <person name="Shao H.Z."/>
            <person name="Wang X."/>
            <person name="Wang C.C."/>
            <person name="Yang T.C."/>
            <person name="Huo Q.B."/>
            <person name="Li W."/>
            <person name="Chen H.Y."/>
            <person name="Chen S.E."/>
            <person name="Zhou L.G."/>
            <person name="Ni X.B."/>
            <person name="Tian J.H."/>
            <person name="Sheng Y."/>
            <person name="Liu T."/>
            <person name="Pan Y.S."/>
            <person name="Xia L.Y."/>
            <person name="Li J."/>
            <person name="Zhao F."/>
            <person name="Cao W.C."/>
        </authorList>
    </citation>
    <scope>NUCLEOTIDE SEQUENCE [LARGE SCALE GENOMIC DNA]</scope>
    <source>
        <strain evidence="1">Iper-2018</strain>
    </source>
</reference>
<evidence type="ECO:0000313" key="1">
    <source>
        <dbReference type="EMBL" id="KAG0411692.1"/>
    </source>
</evidence>
<name>A0AC60NX46_IXOPE</name>
<sequence>MFRNLPHFKIDELVTHINRVWTTGYLPTEWNLAHVILLPKPGKSAVTPTNLRPIYMTLWIGKLTENMVLNRLDWHLEAGDHLPHTHIGFRRHVSTQDIVFRIQGDVFAHPSTTQLRT</sequence>
<dbReference type="Proteomes" id="UP000805193">
    <property type="component" value="Unassembled WGS sequence"/>
</dbReference>